<comment type="caution">
    <text evidence="1">The sequence shown here is derived from an EMBL/GenBank/DDBJ whole genome shotgun (WGS) entry which is preliminary data.</text>
</comment>
<protein>
    <submittedName>
        <fullName evidence="1">Uncharacterized protein</fullName>
    </submittedName>
</protein>
<organism evidence="1 2">
    <name type="scientific">Macrosiphum euphorbiae</name>
    <name type="common">potato aphid</name>
    <dbReference type="NCBI Taxonomy" id="13131"/>
    <lineage>
        <taxon>Eukaryota</taxon>
        <taxon>Metazoa</taxon>
        <taxon>Ecdysozoa</taxon>
        <taxon>Arthropoda</taxon>
        <taxon>Hexapoda</taxon>
        <taxon>Insecta</taxon>
        <taxon>Pterygota</taxon>
        <taxon>Neoptera</taxon>
        <taxon>Paraneoptera</taxon>
        <taxon>Hemiptera</taxon>
        <taxon>Sternorrhyncha</taxon>
        <taxon>Aphidomorpha</taxon>
        <taxon>Aphidoidea</taxon>
        <taxon>Aphididae</taxon>
        <taxon>Macrosiphini</taxon>
        <taxon>Macrosiphum</taxon>
    </lineage>
</organism>
<name>A0AAV0Y1R3_9HEMI</name>
<evidence type="ECO:0000313" key="2">
    <source>
        <dbReference type="Proteomes" id="UP001160148"/>
    </source>
</evidence>
<gene>
    <name evidence="1" type="ORF">MEUPH1_LOCUS27150</name>
</gene>
<keyword evidence="2" id="KW-1185">Reference proteome</keyword>
<proteinExistence type="predicted"/>
<dbReference type="EMBL" id="CARXXK010001096">
    <property type="protein sequence ID" value="CAI6373391.1"/>
    <property type="molecule type" value="Genomic_DNA"/>
</dbReference>
<reference evidence="1 2" key="1">
    <citation type="submission" date="2023-01" db="EMBL/GenBank/DDBJ databases">
        <authorList>
            <person name="Whitehead M."/>
        </authorList>
    </citation>
    <scope>NUCLEOTIDE SEQUENCE [LARGE SCALE GENOMIC DNA]</scope>
</reference>
<evidence type="ECO:0000313" key="1">
    <source>
        <dbReference type="EMBL" id="CAI6373391.1"/>
    </source>
</evidence>
<accession>A0AAV0Y1R3</accession>
<dbReference type="Proteomes" id="UP001160148">
    <property type="component" value="Unassembled WGS sequence"/>
</dbReference>
<dbReference type="AlphaFoldDB" id="A0AAV0Y1R3"/>
<sequence>MFLTPTTSSTAPSVNLSATSWMNNGMNSNTIIDHTTLINDNSNSLYEKLQKWVLDFHVSHNCVNALLSILRSEGLKLPKDARTLINTPKTGDHKIISIHPGSYIHLGVEYMISKILSLYLCDIDNNITIQLSVNIDGLPLTSSSKSSFGLYLYLL</sequence>